<evidence type="ECO:0000313" key="4">
    <source>
        <dbReference type="EMBL" id="MDJ1372264.1"/>
    </source>
</evidence>
<dbReference type="InterPro" id="IPR041583">
    <property type="entry name" value="TetR_C_31"/>
</dbReference>
<dbReference type="InterPro" id="IPR001647">
    <property type="entry name" value="HTH_TetR"/>
</dbReference>
<name>A0ABT7CAP4_9MICO</name>
<feature type="DNA-binding region" description="H-T-H motif" evidence="2">
    <location>
        <begin position="35"/>
        <end position="54"/>
    </location>
</feature>
<evidence type="ECO:0000313" key="5">
    <source>
        <dbReference type="Proteomes" id="UP001170379"/>
    </source>
</evidence>
<keyword evidence="5" id="KW-1185">Reference proteome</keyword>
<keyword evidence="1 2" id="KW-0238">DNA-binding</keyword>
<evidence type="ECO:0000256" key="2">
    <source>
        <dbReference type="PROSITE-ProRule" id="PRU00335"/>
    </source>
</evidence>
<dbReference type="InterPro" id="IPR050109">
    <property type="entry name" value="HTH-type_TetR-like_transc_reg"/>
</dbReference>
<dbReference type="Pfam" id="PF17940">
    <property type="entry name" value="TetR_C_31"/>
    <property type="match status" value="1"/>
</dbReference>
<reference evidence="4" key="1">
    <citation type="submission" date="2018-03" db="EMBL/GenBank/DDBJ databases">
        <authorList>
            <person name="Nunes O.C."/>
            <person name="Lopes A.R."/>
            <person name="Froufe H."/>
            <person name="Munoz-Merida A."/>
            <person name="Barroso C."/>
            <person name="Egas C."/>
        </authorList>
    </citation>
    <scope>NUCLEOTIDE SEQUENCE</scope>
    <source>
        <strain evidence="4">ON4</strain>
    </source>
</reference>
<dbReference type="PROSITE" id="PS50977">
    <property type="entry name" value="HTH_TETR_2"/>
    <property type="match status" value="1"/>
</dbReference>
<gene>
    <name evidence="4" type="ORF">C7K25_12940</name>
</gene>
<proteinExistence type="predicted"/>
<feature type="domain" description="HTH tetR-type" evidence="3">
    <location>
        <begin position="12"/>
        <end position="72"/>
    </location>
</feature>
<dbReference type="Pfam" id="PF00440">
    <property type="entry name" value="TetR_N"/>
    <property type="match status" value="1"/>
</dbReference>
<dbReference type="PANTHER" id="PTHR30055">
    <property type="entry name" value="HTH-TYPE TRANSCRIPTIONAL REGULATOR RUTR"/>
    <property type="match status" value="1"/>
</dbReference>
<sequence>MSQPTKKRVARGTGRDALIQAAVGTVGKFGIEGATVRRIAEEAGVHNTLITHYFGSRESLLKEAAEWVIEQQLRIVDVSIDLALDEKARKKLVEEVDSSPLKQIFLYEMVLAPSRYPDLQESASKLYATYLERTQVSLKAQGFPDDLALARAVFASIDGLVLQQVSVATTAEILAALERLGDLLKGLRPQP</sequence>
<dbReference type="EMBL" id="PXVD01000022">
    <property type="protein sequence ID" value="MDJ1372264.1"/>
    <property type="molecule type" value="Genomic_DNA"/>
</dbReference>
<dbReference type="Gene3D" id="1.10.357.10">
    <property type="entry name" value="Tetracycline Repressor, domain 2"/>
    <property type="match status" value="1"/>
</dbReference>
<dbReference type="SUPFAM" id="SSF46689">
    <property type="entry name" value="Homeodomain-like"/>
    <property type="match status" value="1"/>
</dbReference>
<evidence type="ECO:0000256" key="1">
    <source>
        <dbReference type="ARBA" id="ARBA00023125"/>
    </source>
</evidence>
<reference evidence="4" key="2">
    <citation type="journal article" date="2022" name="Sci. Rep.">
        <title>In silico prediction of the enzymes involved in the degradation of the herbicide molinate by Gulosibacter molinativorax ON4T.</title>
        <authorList>
            <person name="Lopes A.R."/>
            <person name="Bunin E."/>
            <person name="Viana A.T."/>
            <person name="Froufe H."/>
            <person name="Munoz-Merida A."/>
            <person name="Pinho D."/>
            <person name="Figueiredo J."/>
            <person name="Barroso C."/>
            <person name="Vaz-Moreira I."/>
            <person name="Bellanger X."/>
            <person name="Egas C."/>
            <person name="Nunes O.C."/>
        </authorList>
    </citation>
    <scope>NUCLEOTIDE SEQUENCE</scope>
    <source>
        <strain evidence="4">ON4</strain>
    </source>
</reference>
<dbReference type="RefSeq" id="WP_026937485.1">
    <property type="nucleotide sequence ID" value="NZ_CP028426.1"/>
</dbReference>
<dbReference type="InterPro" id="IPR009057">
    <property type="entry name" value="Homeodomain-like_sf"/>
</dbReference>
<protein>
    <submittedName>
        <fullName evidence="4">TetR/AcrR family transcriptional regulator</fullName>
    </submittedName>
</protein>
<organism evidence="4 5">
    <name type="scientific">Gulosibacter molinativorax</name>
    <dbReference type="NCBI Taxonomy" id="256821"/>
    <lineage>
        <taxon>Bacteria</taxon>
        <taxon>Bacillati</taxon>
        <taxon>Actinomycetota</taxon>
        <taxon>Actinomycetes</taxon>
        <taxon>Micrococcales</taxon>
        <taxon>Microbacteriaceae</taxon>
        <taxon>Gulosibacter</taxon>
    </lineage>
</organism>
<evidence type="ECO:0000259" key="3">
    <source>
        <dbReference type="PROSITE" id="PS50977"/>
    </source>
</evidence>
<accession>A0ABT7CAP4</accession>
<comment type="caution">
    <text evidence="4">The sequence shown here is derived from an EMBL/GenBank/DDBJ whole genome shotgun (WGS) entry which is preliminary data.</text>
</comment>
<dbReference type="Proteomes" id="UP001170379">
    <property type="component" value="Unassembled WGS sequence"/>
</dbReference>
<dbReference type="PANTHER" id="PTHR30055:SF226">
    <property type="entry name" value="HTH-TYPE TRANSCRIPTIONAL REGULATOR PKSA"/>
    <property type="match status" value="1"/>
</dbReference>